<dbReference type="Proteomes" id="UP000314982">
    <property type="component" value="Unassembled WGS sequence"/>
</dbReference>
<evidence type="ECO:0000256" key="1">
    <source>
        <dbReference type="ARBA" id="ARBA00022448"/>
    </source>
</evidence>
<dbReference type="Pfam" id="PF12624">
    <property type="entry name" value="VPS13_N"/>
    <property type="match status" value="1"/>
</dbReference>
<evidence type="ECO:0000313" key="4">
    <source>
        <dbReference type="Ensembl" id="ENSHHUP00000015848.1"/>
    </source>
</evidence>
<dbReference type="GO" id="GO:0045053">
    <property type="term" value="P:protein retention in Golgi apparatus"/>
    <property type="evidence" value="ECO:0007669"/>
    <property type="project" value="TreeGrafter"/>
</dbReference>
<reference evidence="4" key="3">
    <citation type="submission" date="2025-09" db="UniProtKB">
        <authorList>
            <consortium name="Ensembl"/>
        </authorList>
    </citation>
    <scope>IDENTIFICATION</scope>
</reference>
<dbReference type="Ensembl" id="ENSHHUT00000016405.1">
    <property type="protein sequence ID" value="ENSHHUP00000015848.1"/>
    <property type="gene ID" value="ENSHHUG00000009865.1"/>
</dbReference>
<keyword evidence="1" id="KW-0813">Transport</keyword>
<dbReference type="InterPro" id="IPR026847">
    <property type="entry name" value="VPS13"/>
</dbReference>
<dbReference type="PANTHER" id="PTHR16166">
    <property type="entry name" value="VACUOLAR PROTEIN SORTING-ASSOCIATED PROTEIN VPS13"/>
    <property type="match status" value="1"/>
</dbReference>
<protein>
    <recommendedName>
        <fullName evidence="3">Chorein N-terminal domain-containing protein</fullName>
    </recommendedName>
</protein>
<dbReference type="GeneTree" id="ENSGT00950000183083"/>
<keyword evidence="5" id="KW-1185">Reference proteome</keyword>
<dbReference type="STRING" id="62062.ENSHHUP00000015848"/>
<evidence type="ECO:0000313" key="5">
    <source>
        <dbReference type="Proteomes" id="UP000314982"/>
    </source>
</evidence>
<proteinExistence type="predicted"/>
<sequence>MLSLPVQYLTMVDLLESIDCMVKNGPYRKFRPDVPVHKNAKHWWKYSMNSILDVHVRRFNQMWSWSNIRKHRHTLKAYRAAYKAKLLTTQGKVREDQEKQIQDLEKSLDVFNITLARQQAQMEVCTISVIPINQKSSPVYYLVFRNHVNGGFVE</sequence>
<reference evidence="4" key="2">
    <citation type="submission" date="2025-08" db="UniProtKB">
        <authorList>
            <consortium name="Ensembl"/>
        </authorList>
    </citation>
    <scope>IDENTIFICATION</scope>
</reference>
<dbReference type="AlphaFoldDB" id="A0A4W5KFP4"/>
<feature type="coiled-coil region" evidence="2">
    <location>
        <begin position="94"/>
        <end position="121"/>
    </location>
</feature>
<dbReference type="GO" id="GO:0006623">
    <property type="term" value="P:protein targeting to vacuole"/>
    <property type="evidence" value="ECO:0007669"/>
    <property type="project" value="TreeGrafter"/>
</dbReference>
<name>A0A4W5KFP4_9TELE</name>
<reference evidence="5" key="1">
    <citation type="submission" date="2018-06" db="EMBL/GenBank/DDBJ databases">
        <title>Genome assembly of Danube salmon.</title>
        <authorList>
            <person name="Macqueen D.J."/>
            <person name="Gundappa M.K."/>
        </authorList>
    </citation>
    <scope>NUCLEOTIDE SEQUENCE [LARGE SCALE GENOMIC DNA]</scope>
</reference>
<accession>A0A4W5KFP4</accession>
<dbReference type="InterPro" id="IPR026854">
    <property type="entry name" value="VPS13_N"/>
</dbReference>
<evidence type="ECO:0000259" key="3">
    <source>
        <dbReference type="Pfam" id="PF12624"/>
    </source>
</evidence>
<organism evidence="4 5">
    <name type="scientific">Hucho hucho</name>
    <name type="common">huchen</name>
    <dbReference type="NCBI Taxonomy" id="62062"/>
    <lineage>
        <taxon>Eukaryota</taxon>
        <taxon>Metazoa</taxon>
        <taxon>Chordata</taxon>
        <taxon>Craniata</taxon>
        <taxon>Vertebrata</taxon>
        <taxon>Euteleostomi</taxon>
        <taxon>Actinopterygii</taxon>
        <taxon>Neopterygii</taxon>
        <taxon>Teleostei</taxon>
        <taxon>Protacanthopterygii</taxon>
        <taxon>Salmoniformes</taxon>
        <taxon>Salmonidae</taxon>
        <taxon>Salmoninae</taxon>
        <taxon>Hucho</taxon>
    </lineage>
</organism>
<dbReference type="PANTHER" id="PTHR16166:SF125">
    <property type="entry name" value="INTERMEMBRANE LIPID TRANSFER PROTEIN VPS13C"/>
    <property type="match status" value="1"/>
</dbReference>
<evidence type="ECO:0000256" key="2">
    <source>
        <dbReference type="SAM" id="Coils"/>
    </source>
</evidence>
<dbReference type="GO" id="GO:0007005">
    <property type="term" value="P:mitochondrion organization"/>
    <property type="evidence" value="ECO:0007669"/>
    <property type="project" value="TreeGrafter"/>
</dbReference>
<keyword evidence="2" id="KW-0175">Coiled coil</keyword>
<feature type="domain" description="Chorein N-terminal" evidence="3">
    <location>
        <begin position="6"/>
        <end position="124"/>
    </location>
</feature>